<dbReference type="RefSeq" id="WP_191037394.1">
    <property type="nucleotide sequence ID" value="NZ_JACXAA010000001.1"/>
</dbReference>
<dbReference type="InterPro" id="IPR005181">
    <property type="entry name" value="SASA"/>
</dbReference>
<feature type="domain" description="Secretion system C-terminal sorting" evidence="3">
    <location>
        <begin position="883"/>
        <end position="957"/>
    </location>
</feature>
<dbReference type="Pfam" id="PF18962">
    <property type="entry name" value="Por_Secre_tail"/>
    <property type="match status" value="1"/>
</dbReference>
<dbReference type="Pfam" id="PF03629">
    <property type="entry name" value="SASA"/>
    <property type="match status" value="1"/>
</dbReference>
<dbReference type="InterPro" id="IPR026444">
    <property type="entry name" value="Secre_tail"/>
</dbReference>
<dbReference type="GO" id="GO:0016788">
    <property type="term" value="F:hydrolase activity, acting on ester bonds"/>
    <property type="evidence" value="ECO:0007669"/>
    <property type="project" value="UniProtKB-ARBA"/>
</dbReference>
<dbReference type="PANTHER" id="PTHR31988:SF19">
    <property type="entry name" value="9-O-ACETYL-N-ACETYLNEURAMINIC ACID DEACETYLASE-RELATED"/>
    <property type="match status" value="1"/>
</dbReference>
<dbReference type="EMBL" id="JACXAA010000001">
    <property type="protein sequence ID" value="MBD2751760.1"/>
    <property type="molecule type" value="Genomic_DNA"/>
</dbReference>
<dbReference type="Gene3D" id="3.40.50.1110">
    <property type="entry name" value="SGNH hydrolase"/>
    <property type="match status" value="1"/>
</dbReference>
<evidence type="ECO:0000256" key="1">
    <source>
        <dbReference type="ARBA" id="ARBA00022801"/>
    </source>
</evidence>
<dbReference type="NCBIfam" id="TIGR04183">
    <property type="entry name" value="Por_Secre_tail"/>
    <property type="match status" value="1"/>
</dbReference>
<sequence length="960" mass="103234">MKPNCLFTLLVCFSFIQFSYCQHFKPELVNQSEWNISSPVAGGIYQRGSNNARMIKINGSFKGTGMLYSTTISATIKQLDLYGNDIGNPVLIPITTLSVNDGVRSFSGETYLSAGWYHLTITATGNDIPVVRNRTMKIGVGEVFIIAGQSNAQGMPNQYLNDNVANNPAPFLDAVRIQPDQFDAAKYLVSTDPTSVAVTTNFNVKKPYLSPLIAGREAYNNQNSGIAPLGNSLWYWISLGEKIAQTYNVPVSFFNAAYGGTTIKSWQESTDPNAKPLGRPGAPGDGRYPPGAPYGFLKNALKFYGSTYGVRSVLWLQGETDAEALRGGSEWNFQKISSADDYAQKLIQVINQSRQDLKPNSDLTWMVGKTSTLGGVKYTDGNQSAQSAIIVRQGQENVITSGWAKRGPDIDQILDRAPDGTHLAGAGIWKAADSWFSALQFSNLLSSNPVIPQSLGTEPRLVQLDDNGNVITVLPTGSRYIWYNGNGGNIDLNAPVGYGSTIPGNIIDPLVLIEDNQGNTTLGGLVFPNANAASTCVVNNPGATLDDATCNSVQGWALDWANLNQPVSIDIYVDGVKTYAGITADGDRPDLASYFNNPAARYHGFSYTFPTDASWRNGQNHSISVRICGTNNYIAGGPKTINCTGGSNPPNPPSSACSVSNPGATLDDVTCNSVRGWALDWSNLDQPVTIDIYVDGVKTYAGITANTDRPDLAAYFNNSSARYHGFSFTFPNDAAWKNGQNHSINVRICGTNNDMPGSPKTINCTGGSNPPNPPVTGGSLAFQIISYDCNSGVLQYRFTSSDNSPVNVSLPGIFGGTMSPNTVATYTFPGDGRQGRTVTGSASQSGNQISINFTNGCSLSGGRISYNSIDDFSENNDLKLTTYPNPNDGQFSISFSLPKGENYTIQVTDMLGHTLLKRESISKTSQVIEQVTLSNLNLKHVLVQVKSGLKTVTKMIIVQE</sequence>
<evidence type="ECO:0000259" key="2">
    <source>
        <dbReference type="Pfam" id="PF03629"/>
    </source>
</evidence>
<gene>
    <name evidence="4" type="ORF">IC230_02560</name>
</gene>
<dbReference type="InterPro" id="IPR052940">
    <property type="entry name" value="Carb_Esterase_6"/>
</dbReference>
<feature type="domain" description="Sialate O-acetylesterase" evidence="2">
    <location>
        <begin position="142"/>
        <end position="389"/>
    </location>
</feature>
<keyword evidence="1" id="KW-0378">Hydrolase</keyword>
<dbReference type="AlphaFoldDB" id="A0A927AXS0"/>
<organism evidence="4 5">
    <name type="scientific">Spirosoma validum</name>
    <dbReference type="NCBI Taxonomy" id="2771355"/>
    <lineage>
        <taxon>Bacteria</taxon>
        <taxon>Pseudomonadati</taxon>
        <taxon>Bacteroidota</taxon>
        <taxon>Cytophagia</taxon>
        <taxon>Cytophagales</taxon>
        <taxon>Cytophagaceae</taxon>
        <taxon>Spirosoma</taxon>
    </lineage>
</organism>
<dbReference type="InterPro" id="IPR036514">
    <property type="entry name" value="SGNH_hydro_sf"/>
</dbReference>
<evidence type="ECO:0000313" key="5">
    <source>
        <dbReference type="Proteomes" id="UP000653797"/>
    </source>
</evidence>
<dbReference type="Proteomes" id="UP000653797">
    <property type="component" value="Unassembled WGS sequence"/>
</dbReference>
<dbReference type="SUPFAM" id="SSF52266">
    <property type="entry name" value="SGNH hydrolase"/>
    <property type="match status" value="1"/>
</dbReference>
<keyword evidence="5" id="KW-1185">Reference proteome</keyword>
<evidence type="ECO:0000259" key="3">
    <source>
        <dbReference type="Pfam" id="PF18962"/>
    </source>
</evidence>
<comment type="caution">
    <text evidence="4">The sequence shown here is derived from an EMBL/GenBank/DDBJ whole genome shotgun (WGS) entry which is preliminary data.</text>
</comment>
<evidence type="ECO:0000313" key="4">
    <source>
        <dbReference type="EMBL" id="MBD2751760.1"/>
    </source>
</evidence>
<proteinExistence type="predicted"/>
<protein>
    <submittedName>
        <fullName evidence="4">T9SS type A sorting domain-containing protein</fullName>
    </submittedName>
</protein>
<name>A0A927AXS0_9BACT</name>
<reference evidence="4" key="1">
    <citation type="submission" date="2020-09" db="EMBL/GenBank/DDBJ databases">
        <authorList>
            <person name="Kim M.K."/>
        </authorList>
    </citation>
    <scope>NUCLEOTIDE SEQUENCE</scope>
    <source>
        <strain evidence="4">BT704</strain>
    </source>
</reference>
<dbReference type="PANTHER" id="PTHR31988">
    <property type="entry name" value="ESTERASE, PUTATIVE (DUF303)-RELATED"/>
    <property type="match status" value="1"/>
</dbReference>
<accession>A0A927AXS0</accession>